<keyword evidence="7" id="KW-1015">Disulfide bond</keyword>
<evidence type="ECO:0000256" key="6">
    <source>
        <dbReference type="ARBA" id="ARBA00023136"/>
    </source>
</evidence>
<evidence type="ECO:0000256" key="2">
    <source>
        <dbReference type="ARBA" id="ARBA00022692"/>
    </source>
</evidence>
<keyword evidence="2" id="KW-0812">Transmembrane</keyword>
<reference evidence="11" key="2">
    <citation type="submission" date="2024-03" db="EMBL/GenBank/DDBJ databases">
        <authorList>
            <person name="Calamari Z.T."/>
        </authorList>
    </citation>
    <scope>NUCLEOTIDE SEQUENCE</scope>
    <source>
        <strain evidence="11">V071</strain>
        <tissue evidence="11">Muscle</tissue>
    </source>
</reference>
<evidence type="ECO:0000256" key="5">
    <source>
        <dbReference type="ARBA" id="ARBA00022989"/>
    </source>
</evidence>
<comment type="caution">
    <text evidence="9">Lacks conserved residue(s) required for the propagation of feature annotation.</text>
</comment>
<evidence type="ECO:0000313" key="11">
    <source>
        <dbReference type="EMBL" id="KAK7795622.1"/>
    </source>
</evidence>
<dbReference type="EMBL" id="JBBHLL010001996">
    <property type="protein sequence ID" value="KAK7795624.1"/>
    <property type="molecule type" value="Genomic_DNA"/>
</dbReference>
<name>A0AAW0GYF1_MYOGA</name>
<feature type="domain" description="SRCR" evidence="10">
    <location>
        <begin position="190"/>
        <end position="241"/>
    </location>
</feature>
<evidence type="ECO:0000313" key="13">
    <source>
        <dbReference type="Proteomes" id="UP001488838"/>
    </source>
</evidence>
<reference evidence="11 13" key="1">
    <citation type="journal article" date="2023" name="bioRxiv">
        <title>Conserved and derived expression patterns and positive selection on dental genes reveal complex evolutionary context of ever-growing rodent molars.</title>
        <authorList>
            <person name="Calamari Z.T."/>
            <person name="Song A."/>
            <person name="Cohen E."/>
            <person name="Akter M."/>
            <person name="Roy R.D."/>
            <person name="Hallikas O."/>
            <person name="Christensen M.M."/>
            <person name="Li P."/>
            <person name="Marangoni P."/>
            <person name="Jernvall J."/>
            <person name="Klein O.D."/>
        </authorList>
    </citation>
    <scope>NUCLEOTIDE SEQUENCE [LARGE SCALE GENOMIC DNA]</scope>
    <source>
        <strain evidence="11">V071</strain>
    </source>
</reference>
<dbReference type="InterPro" id="IPR001190">
    <property type="entry name" value="SRCR"/>
</dbReference>
<dbReference type="PANTHER" id="PTHR47653:SF1">
    <property type="entry name" value="DELETED IN MALIGNANT BRAIN TUMORS 1 PROTEIN"/>
    <property type="match status" value="1"/>
</dbReference>
<keyword evidence="4" id="KW-0677">Repeat</keyword>
<keyword evidence="13" id="KW-1185">Reference proteome</keyword>
<evidence type="ECO:0000256" key="8">
    <source>
        <dbReference type="ARBA" id="ARBA00023180"/>
    </source>
</evidence>
<dbReference type="Proteomes" id="UP001488838">
    <property type="component" value="Unassembled WGS sequence"/>
</dbReference>
<comment type="caution">
    <text evidence="11">The sequence shown here is derived from an EMBL/GenBank/DDBJ whole genome shotgun (WGS) entry which is preliminary data.</text>
</comment>
<feature type="domain" description="SRCR" evidence="10">
    <location>
        <begin position="82"/>
        <end position="125"/>
    </location>
</feature>
<keyword evidence="5" id="KW-1133">Transmembrane helix</keyword>
<dbReference type="PROSITE" id="PS50287">
    <property type="entry name" value="SRCR_2"/>
    <property type="match status" value="2"/>
</dbReference>
<dbReference type="PROSITE" id="PS00420">
    <property type="entry name" value="SRCR_1"/>
    <property type="match status" value="1"/>
</dbReference>
<dbReference type="InterPro" id="IPR036772">
    <property type="entry name" value="SRCR-like_dom_sf"/>
</dbReference>
<evidence type="ECO:0000256" key="1">
    <source>
        <dbReference type="ARBA" id="ARBA00004167"/>
    </source>
</evidence>
<dbReference type="EMBL" id="JBBHLL010001997">
    <property type="protein sequence ID" value="KAK7795622.1"/>
    <property type="molecule type" value="Genomic_DNA"/>
</dbReference>
<dbReference type="FunFam" id="3.10.250.10:FF:000016">
    <property type="entry name" value="Scavenger receptor cysteine-rich protein type 12"/>
    <property type="match status" value="1"/>
</dbReference>
<dbReference type="PANTHER" id="PTHR47653">
    <property type="entry name" value="PROTEIN BARK BEETLE"/>
    <property type="match status" value="1"/>
</dbReference>
<dbReference type="AlphaFoldDB" id="A0AAW0GYF1"/>
<dbReference type="GO" id="GO:0016020">
    <property type="term" value="C:membrane"/>
    <property type="evidence" value="ECO:0007669"/>
    <property type="project" value="UniProtKB-SubCell"/>
</dbReference>
<dbReference type="PRINTS" id="PR00258">
    <property type="entry name" value="SPERACTRCPTR"/>
</dbReference>
<accession>A0AAW0GYF1</accession>
<proteinExistence type="predicted"/>
<evidence type="ECO:0000256" key="9">
    <source>
        <dbReference type="PROSITE-ProRule" id="PRU00196"/>
    </source>
</evidence>
<dbReference type="SUPFAM" id="SSF56487">
    <property type="entry name" value="SRCR-like"/>
    <property type="match status" value="2"/>
</dbReference>
<dbReference type="Pfam" id="PF00530">
    <property type="entry name" value="SRCR"/>
    <property type="match status" value="2"/>
</dbReference>
<protein>
    <recommendedName>
        <fullName evidence="10">SRCR domain-containing protein</fullName>
    </recommendedName>
</protein>
<evidence type="ECO:0000259" key="10">
    <source>
        <dbReference type="PROSITE" id="PS50287"/>
    </source>
</evidence>
<dbReference type="Gene3D" id="3.10.250.10">
    <property type="entry name" value="SRCR-like domain"/>
    <property type="match status" value="2"/>
</dbReference>
<keyword evidence="8" id="KW-0325">Glycoprotein</keyword>
<evidence type="ECO:0000256" key="7">
    <source>
        <dbReference type="ARBA" id="ARBA00023157"/>
    </source>
</evidence>
<dbReference type="GO" id="GO:0045217">
    <property type="term" value="P:cell-cell junction maintenance"/>
    <property type="evidence" value="ECO:0007669"/>
    <property type="project" value="TreeGrafter"/>
</dbReference>
<dbReference type="SMART" id="SM00202">
    <property type="entry name" value="SR"/>
    <property type="match status" value="1"/>
</dbReference>
<dbReference type="InterPro" id="IPR053243">
    <property type="entry name" value="SJ_maturation_regulator"/>
</dbReference>
<evidence type="ECO:0000313" key="12">
    <source>
        <dbReference type="EMBL" id="KAK7795624.1"/>
    </source>
</evidence>
<gene>
    <name evidence="11" type="ORF">U0070_003906</name>
    <name evidence="12" type="ORF">U0070_022604</name>
</gene>
<organism evidence="11 13">
    <name type="scientific">Myodes glareolus</name>
    <name type="common">Bank vole</name>
    <name type="synonym">Clethrionomys glareolus</name>
    <dbReference type="NCBI Taxonomy" id="447135"/>
    <lineage>
        <taxon>Eukaryota</taxon>
        <taxon>Metazoa</taxon>
        <taxon>Chordata</taxon>
        <taxon>Craniata</taxon>
        <taxon>Vertebrata</taxon>
        <taxon>Euteleostomi</taxon>
        <taxon>Mammalia</taxon>
        <taxon>Eutheria</taxon>
        <taxon>Euarchontoglires</taxon>
        <taxon>Glires</taxon>
        <taxon>Rodentia</taxon>
        <taxon>Myomorpha</taxon>
        <taxon>Muroidea</taxon>
        <taxon>Cricetidae</taxon>
        <taxon>Arvicolinae</taxon>
        <taxon>Myodes</taxon>
    </lineage>
</organism>
<evidence type="ECO:0000256" key="4">
    <source>
        <dbReference type="ARBA" id="ARBA00022737"/>
    </source>
</evidence>
<sequence length="241" mass="26292">MKKKKVARDEGLGNVKNTAEGESLCLGIRSSAEECHWPQGSYQGFNLKHSLLLQLSLLGKVYCLPLGIKKLKSHFHQFLYKVCDDSWDLTDAKVVCQQLVCGKAISAPVESYFERGVGHIMLDDVLSSNLWEEPSGKTLLKKKVKERSLNDAISSTGQKTSMAALTTVKVEPSKLTKAENVSSLLANVALRLANGSHPCEGRVELYYNSSWGTVCDDSWDLRDAQVVCRQLGCGGAVAATG</sequence>
<keyword evidence="3" id="KW-0732">Signal</keyword>
<keyword evidence="6" id="KW-0472">Membrane</keyword>
<evidence type="ECO:0000256" key="3">
    <source>
        <dbReference type="ARBA" id="ARBA00022729"/>
    </source>
</evidence>
<comment type="subcellular location">
    <subcellularLocation>
        <location evidence="1">Membrane</location>
        <topology evidence="1">Single-pass membrane protein</topology>
    </subcellularLocation>
</comment>